<organism evidence="1 2">
    <name type="scientific">Candidatus Scalindua rubra</name>
    <dbReference type="NCBI Taxonomy" id="1872076"/>
    <lineage>
        <taxon>Bacteria</taxon>
        <taxon>Pseudomonadati</taxon>
        <taxon>Planctomycetota</taxon>
        <taxon>Candidatus Brocadiia</taxon>
        <taxon>Candidatus Brocadiales</taxon>
        <taxon>Candidatus Scalinduaceae</taxon>
        <taxon>Candidatus Scalindua</taxon>
    </lineage>
</organism>
<accession>A0A1E3X5Z5</accession>
<evidence type="ECO:0008006" key="3">
    <source>
        <dbReference type="Google" id="ProtNLM"/>
    </source>
</evidence>
<reference evidence="1 2" key="1">
    <citation type="submission" date="2016-07" db="EMBL/GenBank/DDBJ databases">
        <title>Draft genome of Scalindua rubra, obtained from a brine-seawater interface in the Red Sea, sheds light on salt adaptation in anammox bacteria.</title>
        <authorList>
            <person name="Speth D.R."/>
            <person name="Lagkouvardos I."/>
            <person name="Wang Y."/>
            <person name="Qian P.-Y."/>
            <person name="Dutilh B.E."/>
            <person name="Jetten M.S."/>
        </authorList>
    </citation>
    <scope>NUCLEOTIDE SEQUENCE [LARGE SCALE GENOMIC DNA]</scope>
    <source>
        <strain evidence="1">BSI-1</strain>
    </source>
</reference>
<dbReference type="EMBL" id="MAYW01000148">
    <property type="protein sequence ID" value="ODS31057.1"/>
    <property type="molecule type" value="Genomic_DNA"/>
</dbReference>
<sequence>MMKAIYVCTIVLFFLFFNYGQTRNSFAHEGHDHSHDTAPVTIERSTYTHFQSILSIYQETYLNLIKGQLSSISVLAQILLDTAGKGIQTETRESGRHMMQHIYDGAQKLRQAEGLQETQKAFASISEAILPFFKSWPNQLNSNNIKLFQCKEHENYWLQPQNLSPICPYTLDKLLNCTEIIEVIEE</sequence>
<name>A0A1E3X5Z5_9BACT</name>
<dbReference type="AlphaFoldDB" id="A0A1E3X5Z5"/>
<protein>
    <recommendedName>
        <fullName evidence="3">DUF3347 domain-containing protein</fullName>
    </recommendedName>
</protein>
<dbReference type="Proteomes" id="UP000094056">
    <property type="component" value="Unassembled WGS sequence"/>
</dbReference>
<comment type="caution">
    <text evidence="1">The sequence shown here is derived from an EMBL/GenBank/DDBJ whole genome shotgun (WGS) entry which is preliminary data.</text>
</comment>
<proteinExistence type="predicted"/>
<gene>
    <name evidence="1" type="ORF">SCARUB_03825</name>
</gene>
<evidence type="ECO:0000313" key="2">
    <source>
        <dbReference type="Proteomes" id="UP000094056"/>
    </source>
</evidence>
<evidence type="ECO:0000313" key="1">
    <source>
        <dbReference type="EMBL" id="ODS31057.1"/>
    </source>
</evidence>